<evidence type="ECO:0000259" key="1">
    <source>
        <dbReference type="Pfam" id="PF18962"/>
    </source>
</evidence>
<dbReference type="InterPro" id="IPR026444">
    <property type="entry name" value="Secre_tail"/>
</dbReference>
<comment type="caution">
    <text evidence="2">The sequence shown here is derived from an EMBL/GenBank/DDBJ whole genome shotgun (WGS) entry which is preliminary data.</text>
</comment>
<sequence length="208" mass="23302">MKHLLLFLYGISIVLSSAVTLETYAQGEPKRSRLDIKPKAKSAVVPQQMSSFFYPKAEMSREVKLNRSTAVNEYYRTLLRNRPKSSGSPKTDQPLAPLAVVASETPASEETNASTEKLYISDKITISNLYPNPANDHVDVEYAIAAHAGDAKITIYSPLGMQVADIMLDRSERKQRITTSNLPNNIYFYQLSQEGRTLITKKLLVRHP</sequence>
<dbReference type="RefSeq" id="WP_104714744.1">
    <property type="nucleotide sequence ID" value="NZ_PTRA01000003.1"/>
</dbReference>
<dbReference type="AlphaFoldDB" id="A0A2S7IIU2"/>
<accession>A0A2S7IIU2</accession>
<name>A0A2S7IIU2_9BACT</name>
<reference evidence="3" key="1">
    <citation type="submission" date="2018-02" db="EMBL/GenBank/DDBJ databases">
        <title>Genome sequencing of Solimonas sp. HR-BB.</title>
        <authorList>
            <person name="Lee Y."/>
            <person name="Jeon C.O."/>
        </authorList>
    </citation>
    <scope>NUCLEOTIDE SEQUENCE [LARGE SCALE GENOMIC DNA]</scope>
    <source>
        <strain evidence="3">HR-U</strain>
    </source>
</reference>
<dbReference type="EMBL" id="PTRA01000003">
    <property type="protein sequence ID" value="PQA56196.1"/>
    <property type="molecule type" value="Genomic_DNA"/>
</dbReference>
<dbReference type="OrthoDB" id="1522390at2"/>
<dbReference type="NCBIfam" id="TIGR04183">
    <property type="entry name" value="Por_Secre_tail"/>
    <property type="match status" value="1"/>
</dbReference>
<evidence type="ECO:0000313" key="3">
    <source>
        <dbReference type="Proteomes" id="UP000239590"/>
    </source>
</evidence>
<dbReference type="Proteomes" id="UP000239590">
    <property type="component" value="Unassembled WGS sequence"/>
</dbReference>
<evidence type="ECO:0000313" key="2">
    <source>
        <dbReference type="EMBL" id="PQA56196.1"/>
    </source>
</evidence>
<protein>
    <recommendedName>
        <fullName evidence="1">Secretion system C-terminal sorting domain-containing protein</fullName>
    </recommendedName>
</protein>
<dbReference type="Pfam" id="PF18962">
    <property type="entry name" value="Por_Secre_tail"/>
    <property type="match status" value="1"/>
</dbReference>
<keyword evidence="3" id="KW-1185">Reference proteome</keyword>
<gene>
    <name evidence="2" type="ORF">C5O19_17770</name>
</gene>
<proteinExistence type="predicted"/>
<organism evidence="2 3">
    <name type="scientific">Siphonobacter curvatus</name>
    <dbReference type="NCBI Taxonomy" id="2094562"/>
    <lineage>
        <taxon>Bacteria</taxon>
        <taxon>Pseudomonadati</taxon>
        <taxon>Bacteroidota</taxon>
        <taxon>Cytophagia</taxon>
        <taxon>Cytophagales</taxon>
        <taxon>Cytophagaceae</taxon>
        <taxon>Siphonobacter</taxon>
    </lineage>
</organism>
<feature type="domain" description="Secretion system C-terminal sorting" evidence="1">
    <location>
        <begin position="129"/>
        <end position="205"/>
    </location>
</feature>